<sequence>MGLVGAPLAAASPVLPVLVHATTPAATTIPTTARFFKTGTTTASDASHFFSDQASLKTTNGQLQLVMTMPTGANYVQKLQIQGSNQAATIQKNGEQATVTFNLPNQSGKYVVEMDLQLAPGMTMHEAADLQVDLSQVKTASAEADSSQATSSSQTTTATTKSDHQQAQSTTQVSQAGSTAKPTAADQLQLPLAITKENAYTTPSEAASFFTKQVNVKPVGDGYDLTFQLASGGQFIQKIAFNGQAPTNEQHHGSQAIYTFHLAKAAYELGGGKFTFNLTIPGGTQMTEQAYAIWQKQTFTPAKYNHWVQAGNQTAPTTTVTTPNQSATTTDSGIAGIDPNKAVQDIGYAVYKEDQSALSDANAYYTHSAHVVKTGSTGYDVTLTVKAPTGLVSFTPLSMAAGPIVGHSKTTQGGNDLWTYTFHIANAAALNQPVAGQIRVGVPMMNMPNTNYRVWFKFGKAVLGGGPGATGYGTGNAAAALSASAPAGGDITSQPGAANAAAITPFDLKAAQKRLAHYRVPNGIKHRIQAALVDYPIVQALTAFLVTGFAIIGGTMLWYTRATRKLKGSNHEED</sequence>
<feature type="domain" description="NEAT" evidence="6">
    <location>
        <begin position="24"/>
        <end position="152"/>
    </location>
</feature>
<dbReference type="Pfam" id="PF05031">
    <property type="entry name" value="NEAT"/>
    <property type="match status" value="1"/>
</dbReference>
<feature type="compositionally biased region" description="Low complexity" evidence="3">
    <location>
        <begin position="141"/>
        <end position="180"/>
    </location>
</feature>
<comment type="subcellular location">
    <subcellularLocation>
        <location evidence="1">Cell envelope</location>
    </subcellularLocation>
</comment>
<feature type="region of interest" description="Disordered" evidence="3">
    <location>
        <begin position="315"/>
        <end position="336"/>
    </location>
</feature>
<feature type="transmembrane region" description="Helical" evidence="4">
    <location>
        <begin position="537"/>
        <end position="559"/>
    </location>
</feature>
<comment type="caution">
    <text evidence="7">The sequence shown here is derived from an EMBL/GenBank/DDBJ whole genome shotgun (WGS) entry which is preliminary data.</text>
</comment>
<organism evidence="7 8">
    <name type="scientific">Limosilactobacillus ingluviei</name>
    <dbReference type="NCBI Taxonomy" id="148604"/>
    <lineage>
        <taxon>Bacteria</taxon>
        <taxon>Bacillati</taxon>
        <taxon>Bacillota</taxon>
        <taxon>Bacilli</taxon>
        <taxon>Lactobacillales</taxon>
        <taxon>Lactobacillaceae</taxon>
        <taxon>Limosilactobacillus</taxon>
    </lineage>
</organism>
<dbReference type="InterPro" id="IPR006635">
    <property type="entry name" value="NEAT_dom"/>
</dbReference>
<dbReference type="EMBL" id="JQBA01000018">
    <property type="protein sequence ID" value="KRN44272.1"/>
    <property type="molecule type" value="Genomic_DNA"/>
</dbReference>
<dbReference type="GO" id="GO:0030313">
    <property type="term" value="C:cell envelope"/>
    <property type="evidence" value="ECO:0007669"/>
    <property type="project" value="UniProtKB-SubCell"/>
</dbReference>
<keyword evidence="8" id="KW-1185">Reference proteome</keyword>
<evidence type="ECO:0000256" key="4">
    <source>
        <dbReference type="SAM" id="Phobius"/>
    </source>
</evidence>
<dbReference type="PROSITE" id="PS50978">
    <property type="entry name" value="NEAT"/>
    <property type="match status" value="1"/>
</dbReference>
<feature type="region of interest" description="Disordered" evidence="3">
    <location>
        <begin position="141"/>
        <end position="184"/>
    </location>
</feature>
<keyword evidence="4" id="KW-0472">Membrane</keyword>
<dbReference type="SMART" id="SM00725">
    <property type="entry name" value="NEAT"/>
    <property type="match status" value="1"/>
</dbReference>
<keyword evidence="2 5" id="KW-0732">Signal</keyword>
<feature type="compositionally biased region" description="Low complexity" evidence="3">
    <location>
        <begin position="315"/>
        <end position="330"/>
    </location>
</feature>
<keyword evidence="4" id="KW-0812">Transmembrane</keyword>
<protein>
    <recommendedName>
        <fullName evidence="6">NEAT domain-containing protein</fullName>
    </recommendedName>
</protein>
<name>A0A0R2GU19_9LACO</name>
<accession>A0A0R2GU19</accession>
<feature type="chain" id="PRO_5006417454" description="NEAT domain-containing protein" evidence="5">
    <location>
        <begin position="22"/>
        <end position="574"/>
    </location>
</feature>
<gene>
    <name evidence="7" type="ORF">IV41_GL000591</name>
</gene>
<dbReference type="PATRIC" id="fig|148604.4.peg.597"/>
<evidence type="ECO:0000256" key="3">
    <source>
        <dbReference type="SAM" id="MobiDB-lite"/>
    </source>
</evidence>
<proteinExistence type="predicted"/>
<feature type="signal peptide" evidence="5">
    <location>
        <begin position="1"/>
        <end position="21"/>
    </location>
</feature>
<evidence type="ECO:0000256" key="5">
    <source>
        <dbReference type="SAM" id="SignalP"/>
    </source>
</evidence>
<dbReference type="AlphaFoldDB" id="A0A0R2GU19"/>
<evidence type="ECO:0000256" key="1">
    <source>
        <dbReference type="ARBA" id="ARBA00004196"/>
    </source>
</evidence>
<keyword evidence="4" id="KW-1133">Transmembrane helix</keyword>
<evidence type="ECO:0000256" key="2">
    <source>
        <dbReference type="ARBA" id="ARBA00022729"/>
    </source>
</evidence>
<dbReference type="Gene3D" id="2.60.40.1850">
    <property type="match status" value="2"/>
</dbReference>
<dbReference type="Proteomes" id="UP000051639">
    <property type="component" value="Unassembled WGS sequence"/>
</dbReference>
<reference evidence="7 8" key="1">
    <citation type="journal article" date="2015" name="Genome Announc.">
        <title>Expanding the biotechnology potential of lactobacilli through comparative genomics of 213 strains and associated genera.</title>
        <authorList>
            <person name="Sun Z."/>
            <person name="Harris H.M."/>
            <person name="McCann A."/>
            <person name="Guo C."/>
            <person name="Argimon S."/>
            <person name="Zhang W."/>
            <person name="Yang X."/>
            <person name="Jeffery I.B."/>
            <person name="Cooney J.C."/>
            <person name="Kagawa T.F."/>
            <person name="Liu W."/>
            <person name="Song Y."/>
            <person name="Salvetti E."/>
            <person name="Wrobel A."/>
            <person name="Rasinkangas P."/>
            <person name="Parkhill J."/>
            <person name="Rea M.C."/>
            <person name="O'Sullivan O."/>
            <person name="Ritari J."/>
            <person name="Douillard F.P."/>
            <person name="Paul Ross R."/>
            <person name="Yang R."/>
            <person name="Briner A.E."/>
            <person name="Felis G.E."/>
            <person name="de Vos W.M."/>
            <person name="Barrangou R."/>
            <person name="Klaenhammer T.R."/>
            <person name="Caufield P.W."/>
            <person name="Cui Y."/>
            <person name="Zhang H."/>
            <person name="O'Toole P.W."/>
        </authorList>
    </citation>
    <scope>NUCLEOTIDE SEQUENCE [LARGE SCALE GENOMIC DNA]</scope>
    <source>
        <strain evidence="7 8">DSM 14792</strain>
    </source>
</reference>
<evidence type="ECO:0000313" key="7">
    <source>
        <dbReference type="EMBL" id="KRN44272.1"/>
    </source>
</evidence>
<dbReference type="SUPFAM" id="SSF158911">
    <property type="entry name" value="NEAT domain-like"/>
    <property type="match status" value="2"/>
</dbReference>
<evidence type="ECO:0000259" key="6">
    <source>
        <dbReference type="PROSITE" id="PS50978"/>
    </source>
</evidence>
<evidence type="ECO:0000313" key="8">
    <source>
        <dbReference type="Proteomes" id="UP000051639"/>
    </source>
</evidence>
<dbReference type="InterPro" id="IPR037250">
    <property type="entry name" value="NEAT_dom_sf"/>
</dbReference>